<feature type="domain" description="ATPase AAA-type core" evidence="2">
    <location>
        <begin position="229"/>
        <end position="286"/>
    </location>
</feature>
<comment type="caution">
    <text evidence="3">The sequence shown here is derived from an EMBL/GenBank/DDBJ whole genome shotgun (WGS) entry which is preliminary data.</text>
</comment>
<dbReference type="InterPro" id="IPR027417">
    <property type="entry name" value="P-loop_NTPase"/>
</dbReference>
<dbReference type="OMA" id="PEAHMHP"/>
<dbReference type="InterPro" id="IPR041685">
    <property type="entry name" value="AAA_GajA/Old/RecF-like"/>
</dbReference>
<gene>
    <name evidence="3" type="ORF">HA333_05070</name>
</gene>
<evidence type="ECO:0000259" key="2">
    <source>
        <dbReference type="Pfam" id="PF13304"/>
    </source>
</evidence>
<dbReference type="InterPro" id="IPR051396">
    <property type="entry name" value="Bact_Antivir_Def_Nuclease"/>
</dbReference>
<dbReference type="GeneID" id="1464775"/>
<accession>A0A832SRI6</accession>
<evidence type="ECO:0000259" key="1">
    <source>
        <dbReference type="Pfam" id="PF13175"/>
    </source>
</evidence>
<name>A0A832SRI6_9CREN</name>
<dbReference type="EMBL" id="DUJP01000022">
    <property type="protein sequence ID" value="HII46821.1"/>
    <property type="molecule type" value="Genomic_DNA"/>
</dbReference>
<dbReference type="PANTHER" id="PTHR43581:SF4">
    <property type="entry name" value="ATP_GTP PHOSPHATASE"/>
    <property type="match status" value="1"/>
</dbReference>
<dbReference type="InterPro" id="IPR003959">
    <property type="entry name" value="ATPase_AAA_core"/>
</dbReference>
<dbReference type="Pfam" id="PF13175">
    <property type="entry name" value="AAA_15"/>
    <property type="match status" value="1"/>
</dbReference>
<dbReference type="Proteomes" id="UP000651120">
    <property type="component" value="Unassembled WGS sequence"/>
</dbReference>
<dbReference type="Pfam" id="PF13304">
    <property type="entry name" value="AAA_21"/>
    <property type="match status" value="1"/>
</dbReference>
<dbReference type="InterPro" id="IPR014592">
    <property type="entry name" value="P-loop_UCP034888"/>
</dbReference>
<dbReference type="GO" id="GO:0005524">
    <property type="term" value="F:ATP binding"/>
    <property type="evidence" value="ECO:0007669"/>
    <property type="project" value="InterPro"/>
</dbReference>
<dbReference type="PANTHER" id="PTHR43581">
    <property type="entry name" value="ATP/GTP PHOSPHATASE"/>
    <property type="match status" value="1"/>
</dbReference>
<dbReference type="GO" id="GO:0016887">
    <property type="term" value="F:ATP hydrolysis activity"/>
    <property type="evidence" value="ECO:0007669"/>
    <property type="project" value="InterPro"/>
</dbReference>
<organism evidence="3 4">
    <name type="scientific">Pyrobaculum aerophilum</name>
    <dbReference type="NCBI Taxonomy" id="13773"/>
    <lineage>
        <taxon>Archaea</taxon>
        <taxon>Thermoproteota</taxon>
        <taxon>Thermoprotei</taxon>
        <taxon>Thermoproteales</taxon>
        <taxon>Thermoproteaceae</taxon>
        <taxon>Pyrobaculum</taxon>
    </lineage>
</organism>
<reference evidence="3" key="1">
    <citation type="journal article" date="2020" name="bioRxiv">
        <title>A rank-normalized archaeal taxonomy based on genome phylogeny resolves widespread incomplete and uneven classifications.</title>
        <authorList>
            <person name="Rinke C."/>
            <person name="Chuvochina M."/>
            <person name="Mussig A.J."/>
            <person name="Chaumeil P.-A."/>
            <person name="Waite D.W."/>
            <person name="Whitman W.B."/>
            <person name="Parks D.H."/>
            <person name="Hugenholtz P."/>
        </authorList>
    </citation>
    <scope>NUCLEOTIDE SEQUENCE</scope>
    <source>
        <strain evidence="3">UBA8839</strain>
    </source>
</reference>
<evidence type="ECO:0000313" key="4">
    <source>
        <dbReference type="Proteomes" id="UP000651120"/>
    </source>
</evidence>
<evidence type="ECO:0000313" key="3">
    <source>
        <dbReference type="EMBL" id="HII46821.1"/>
    </source>
</evidence>
<protein>
    <submittedName>
        <fullName evidence="3">AAA family ATPase</fullName>
    </submittedName>
</protein>
<dbReference type="PIRSF" id="PIRSF034888">
    <property type="entry name" value="P-loop_UCP034888"/>
    <property type="match status" value="1"/>
</dbReference>
<sequence length="327" mass="35596">MRFSISGYRCLSLELELEDFLVVVGPNGSGKSSLLEALYLAASRGSATPPAYQSPLRTVIASRGMPYSPDVASDAAKLNDVEISRKECAPGLDAELNKVQQGYALQSFLGFLVKLSGVPVSEASFRELGRAYMCGPGGRSAVSVYVNFILDVVQGDRERVALITPRLATDLDYVSSLIDHVALENPEWYAEILSKFRELKVRDVRNINGIPHVIADRAIPLSLAPAGVAYALAISLALGAGKLVFIDEPEAHMHPALIDVVRDVMELALDRGVKVAIATQSIEVLDKTALMGRGAVAQMKDCKIIDVIEMEEAVKRINELYEDLRYF</sequence>
<dbReference type="AlphaFoldDB" id="A0A832SRI6"/>
<dbReference type="SUPFAM" id="SSF52540">
    <property type="entry name" value="P-loop containing nucleoside triphosphate hydrolases"/>
    <property type="match status" value="1"/>
</dbReference>
<dbReference type="Gene3D" id="3.40.50.300">
    <property type="entry name" value="P-loop containing nucleotide triphosphate hydrolases"/>
    <property type="match status" value="2"/>
</dbReference>
<dbReference type="RefSeq" id="WP_011007031.1">
    <property type="nucleotide sequence ID" value="NZ_DUJP01000022.1"/>
</dbReference>
<feature type="domain" description="Endonuclease GajA/Old nuclease/RecF-like AAA" evidence="1">
    <location>
        <begin position="3"/>
        <end position="42"/>
    </location>
</feature>
<proteinExistence type="predicted"/>